<gene>
    <name evidence="3" type="ORF">CYJ47_12800</name>
</gene>
<evidence type="ECO:0000313" key="3">
    <source>
        <dbReference type="EMBL" id="WOT03543.1"/>
    </source>
</evidence>
<dbReference type="SUPFAM" id="SSF51556">
    <property type="entry name" value="Metallo-dependent hydrolases"/>
    <property type="match status" value="1"/>
</dbReference>
<proteinExistence type="predicted"/>
<dbReference type="Pfam" id="PF04909">
    <property type="entry name" value="Amidohydro_2"/>
    <property type="match status" value="1"/>
</dbReference>
<dbReference type="GO" id="GO:0016787">
    <property type="term" value="F:hydrolase activity"/>
    <property type="evidence" value="ECO:0007669"/>
    <property type="project" value="InterPro"/>
</dbReference>
<dbReference type="InterPro" id="IPR032465">
    <property type="entry name" value="ACMSD"/>
</dbReference>
<reference evidence="3" key="2">
    <citation type="submission" date="2023-10" db="EMBL/GenBank/DDBJ databases">
        <authorList>
            <person name="Choi B."/>
        </authorList>
    </citation>
    <scope>NUCLEOTIDE SEQUENCE</scope>
    <source>
        <strain evidence="3">UMB0763</strain>
    </source>
</reference>
<dbReference type="RefSeq" id="WP_317858545.1">
    <property type="nucleotide sequence ID" value="NZ_CP136958.1"/>
</dbReference>
<dbReference type="Proteomes" id="UP000234560">
    <property type="component" value="Chromosome"/>
</dbReference>
<evidence type="ECO:0000256" key="1">
    <source>
        <dbReference type="ARBA" id="ARBA00023239"/>
    </source>
</evidence>
<dbReference type="Gene3D" id="3.20.20.140">
    <property type="entry name" value="Metal-dependent hydrolases"/>
    <property type="match status" value="1"/>
</dbReference>
<dbReference type="GO" id="GO:0005737">
    <property type="term" value="C:cytoplasm"/>
    <property type="evidence" value="ECO:0007669"/>
    <property type="project" value="TreeGrafter"/>
</dbReference>
<dbReference type="PANTHER" id="PTHR21240:SF28">
    <property type="entry name" value="ISO-OROTATE DECARBOXYLASE (EUROFUNG)"/>
    <property type="match status" value="1"/>
</dbReference>
<dbReference type="EMBL" id="CP136958">
    <property type="protein sequence ID" value="WOT03543.1"/>
    <property type="molecule type" value="Genomic_DNA"/>
</dbReference>
<organism evidence="3 4">
    <name type="scientific">Corynebacterium pyruviciproducens</name>
    <dbReference type="NCBI Taxonomy" id="598660"/>
    <lineage>
        <taxon>Bacteria</taxon>
        <taxon>Bacillati</taxon>
        <taxon>Actinomycetota</taxon>
        <taxon>Actinomycetes</taxon>
        <taxon>Mycobacteriales</taxon>
        <taxon>Corynebacteriaceae</taxon>
        <taxon>Corynebacterium</taxon>
    </lineage>
</organism>
<evidence type="ECO:0000313" key="4">
    <source>
        <dbReference type="Proteomes" id="UP000234560"/>
    </source>
</evidence>
<evidence type="ECO:0000259" key="2">
    <source>
        <dbReference type="Pfam" id="PF04909"/>
    </source>
</evidence>
<dbReference type="GO" id="GO:0019748">
    <property type="term" value="P:secondary metabolic process"/>
    <property type="evidence" value="ECO:0007669"/>
    <property type="project" value="TreeGrafter"/>
</dbReference>
<dbReference type="GO" id="GO:0016831">
    <property type="term" value="F:carboxy-lyase activity"/>
    <property type="evidence" value="ECO:0007669"/>
    <property type="project" value="InterPro"/>
</dbReference>
<accession>A0AAF1BT80</accession>
<keyword evidence="1" id="KW-0456">Lyase</keyword>
<dbReference type="KEGG" id="cpyr:CYJ47_12800"/>
<sequence>MRHEIREHVDAALKELEWIENSGQFCGIGLPTLLAQQPYLSDSSLDPVWSFLDEHAMVVNIHPTGCGVNSPWLLRHKLEWVNGAPVEDATATLELLKADIPRRFPRITFHVAHLGGDLPMLAQRIEDNYEDWDAFPASPNESLRKFFFDAANFHEPSLALAAETFGVSQLMGGSDFPYFQEEKYVRAFDNVRTSRFTDEEKKEILWSNAARLLKLSL</sequence>
<name>A0AAF1BT80_9CORY</name>
<feature type="domain" description="Amidohydrolase-related" evidence="2">
    <location>
        <begin position="8"/>
        <end position="215"/>
    </location>
</feature>
<protein>
    <submittedName>
        <fullName evidence="3">Amidohydrolase family protein</fullName>
    </submittedName>
</protein>
<dbReference type="InterPro" id="IPR006680">
    <property type="entry name" value="Amidohydro-rel"/>
</dbReference>
<dbReference type="AlphaFoldDB" id="A0AAF1BT80"/>
<reference evidence="3" key="1">
    <citation type="submission" date="2017-12" db="EMBL/GenBank/DDBJ databases">
        <authorList>
            <person name="Thomas-White K."/>
            <person name="Wolfe A.J."/>
        </authorList>
    </citation>
    <scope>NUCLEOTIDE SEQUENCE</scope>
    <source>
        <strain evidence="3">UMB0763</strain>
    </source>
</reference>
<dbReference type="PANTHER" id="PTHR21240">
    <property type="entry name" value="2-AMINO-3-CARBOXYLMUCONATE-6-SEMIALDEHYDE DECARBOXYLASE"/>
    <property type="match status" value="1"/>
</dbReference>
<dbReference type="InterPro" id="IPR032466">
    <property type="entry name" value="Metal_Hydrolase"/>
</dbReference>